<name>A0A0C5VWJ5_9GAMM</name>
<dbReference type="Proteomes" id="UP000032266">
    <property type="component" value="Chromosome"/>
</dbReference>
<evidence type="ECO:0000313" key="1">
    <source>
        <dbReference type="EMBL" id="AJQ94784.1"/>
    </source>
</evidence>
<dbReference type="STRING" id="1445510.YC6258_02746"/>
<dbReference type="AlphaFoldDB" id="A0A0C5VWJ5"/>
<dbReference type="KEGG" id="gsn:YC6258_02746"/>
<keyword evidence="2" id="KW-1185">Reference proteome</keyword>
<proteinExistence type="predicted"/>
<gene>
    <name evidence="1" type="ORF">YC6258_02746</name>
</gene>
<sequence length="39" mass="4241">MSAGLSSVEFLCGCLANEPVDKKFLAKDSFPQSFVFVDL</sequence>
<accession>A0A0C5VWJ5</accession>
<dbReference type="HOGENOM" id="CLU_3310521_0_0_6"/>
<evidence type="ECO:0000313" key="2">
    <source>
        <dbReference type="Proteomes" id="UP000032266"/>
    </source>
</evidence>
<protein>
    <submittedName>
        <fullName evidence="1">Uncharacterized protein</fullName>
    </submittedName>
</protein>
<reference evidence="1 2" key="1">
    <citation type="submission" date="2014-01" db="EMBL/GenBank/DDBJ databases">
        <title>Full genme sequencing of cellulolytic bacterium Gynuella sunshinyii YC6258T gen. nov., sp. nov.</title>
        <authorList>
            <person name="Khan H."/>
            <person name="Chung E.J."/>
            <person name="Chung Y.R."/>
        </authorList>
    </citation>
    <scope>NUCLEOTIDE SEQUENCE [LARGE SCALE GENOMIC DNA]</scope>
    <source>
        <strain evidence="1 2">YC6258</strain>
    </source>
</reference>
<dbReference type="EMBL" id="CP007142">
    <property type="protein sequence ID" value="AJQ94784.1"/>
    <property type="molecule type" value="Genomic_DNA"/>
</dbReference>
<organism evidence="1 2">
    <name type="scientific">Gynuella sunshinyii YC6258</name>
    <dbReference type="NCBI Taxonomy" id="1445510"/>
    <lineage>
        <taxon>Bacteria</taxon>
        <taxon>Pseudomonadati</taxon>
        <taxon>Pseudomonadota</taxon>
        <taxon>Gammaproteobacteria</taxon>
        <taxon>Oceanospirillales</taxon>
        <taxon>Saccharospirillaceae</taxon>
        <taxon>Gynuella</taxon>
    </lineage>
</organism>